<dbReference type="PANTHER" id="PTHR22603">
    <property type="entry name" value="CHOLINE/ETHANOALAMINE KINASE"/>
    <property type="match status" value="1"/>
</dbReference>
<evidence type="ECO:0000256" key="3">
    <source>
        <dbReference type="ARBA" id="ARBA00037883"/>
    </source>
</evidence>
<reference evidence="6 7" key="2">
    <citation type="submission" date="2018-11" db="EMBL/GenBank/DDBJ databases">
        <authorList>
            <consortium name="Pathogen Informatics"/>
        </authorList>
    </citation>
    <scope>NUCLEOTIDE SEQUENCE [LARGE SCALE GENOMIC DNA]</scope>
</reference>
<dbReference type="OrthoDB" id="10267235at2759"/>
<dbReference type="STRING" id="103827.A0A0N5CZ51"/>
<dbReference type="GO" id="GO:0004305">
    <property type="term" value="F:ethanolamine kinase activity"/>
    <property type="evidence" value="ECO:0007669"/>
    <property type="project" value="UniProtKB-EC"/>
</dbReference>
<comment type="similarity">
    <text evidence="4">Belongs to the choline/ethanolamine kinase family.</text>
</comment>
<dbReference type="InterPro" id="IPR011009">
    <property type="entry name" value="Kinase-like_dom_sf"/>
</dbReference>
<keyword evidence="7" id="KW-1185">Reference proteome</keyword>
<proteinExistence type="inferred from homology"/>
<accession>A0A0N5CZ51</accession>
<dbReference type="EMBL" id="UYYF01004360">
    <property type="protein sequence ID" value="VDN03022.1"/>
    <property type="molecule type" value="Genomic_DNA"/>
</dbReference>
<gene>
    <name evidence="6" type="ORF">TCLT_LOCUS5740</name>
</gene>
<evidence type="ECO:0000256" key="1">
    <source>
        <dbReference type="ARBA" id="ARBA00023209"/>
    </source>
</evidence>
<evidence type="ECO:0000313" key="8">
    <source>
        <dbReference type="WBParaSite" id="TCLT_0000575101-mRNA-1"/>
    </source>
</evidence>
<evidence type="ECO:0000313" key="6">
    <source>
        <dbReference type="EMBL" id="VDN03022.1"/>
    </source>
</evidence>
<organism evidence="8">
    <name type="scientific">Thelazia callipaeda</name>
    <name type="common">Oriental eyeworm</name>
    <name type="synonym">Parasitic nematode</name>
    <dbReference type="NCBI Taxonomy" id="103827"/>
    <lineage>
        <taxon>Eukaryota</taxon>
        <taxon>Metazoa</taxon>
        <taxon>Ecdysozoa</taxon>
        <taxon>Nematoda</taxon>
        <taxon>Chromadorea</taxon>
        <taxon>Rhabditida</taxon>
        <taxon>Spirurina</taxon>
        <taxon>Spiruromorpha</taxon>
        <taxon>Thelazioidea</taxon>
        <taxon>Thelaziidae</taxon>
        <taxon>Thelazia</taxon>
    </lineage>
</organism>
<protein>
    <recommendedName>
        <fullName evidence="5">ethanolamine kinase</fullName>
        <ecNumber evidence="5">2.7.1.82</ecNumber>
    </recommendedName>
</protein>
<dbReference type="AlphaFoldDB" id="A0A0N5CZ51"/>
<dbReference type="GO" id="GO:0005737">
    <property type="term" value="C:cytoplasm"/>
    <property type="evidence" value="ECO:0007669"/>
    <property type="project" value="TreeGrafter"/>
</dbReference>
<evidence type="ECO:0000256" key="5">
    <source>
        <dbReference type="ARBA" id="ARBA00038874"/>
    </source>
</evidence>
<comment type="pathway">
    <text evidence="3">Phospholipid metabolism; phosphatidylethanolamine biosynthesis; phosphatidylethanolamine from ethanolamine: step 1/3.</text>
</comment>
<evidence type="ECO:0000256" key="2">
    <source>
        <dbReference type="ARBA" id="ARBA00023264"/>
    </source>
</evidence>
<keyword evidence="1" id="KW-0443">Lipid metabolism</keyword>
<dbReference type="PANTHER" id="PTHR22603:SF66">
    <property type="entry name" value="ETHANOLAMINE KINASE"/>
    <property type="match status" value="1"/>
</dbReference>
<name>A0A0N5CZ51_THECL</name>
<dbReference type="Gene3D" id="3.90.1200.10">
    <property type="match status" value="1"/>
</dbReference>
<dbReference type="OMA" id="FALIPKY"/>
<keyword evidence="1" id="KW-0594">Phospholipid biosynthesis</keyword>
<reference evidence="8" key="1">
    <citation type="submission" date="2017-02" db="UniProtKB">
        <authorList>
            <consortium name="WormBaseParasite"/>
        </authorList>
    </citation>
    <scope>IDENTIFICATION</scope>
</reference>
<keyword evidence="2" id="KW-1208">Phospholipid metabolism</keyword>
<keyword evidence="1" id="KW-0444">Lipid biosynthesis</keyword>
<dbReference type="WBParaSite" id="TCLT_0000575101-mRNA-1">
    <property type="protein sequence ID" value="TCLT_0000575101-mRNA-1"/>
    <property type="gene ID" value="TCLT_0000575101"/>
</dbReference>
<dbReference type="Gene3D" id="3.30.200.20">
    <property type="entry name" value="Phosphorylase Kinase, domain 1"/>
    <property type="match status" value="1"/>
</dbReference>
<dbReference type="EC" id="2.7.1.82" evidence="5"/>
<sequence length="353" mass="41377">MPVLNDILSINVEMPLNDENSIKERALFLIETIKPSWDREFISFKILTGGITNRILCATYTPTNITEEKERLLIRIYGNNTSKIIDRTKEIMNWLFLASHGCAAEVYARFSNGIISGFIPGNTLTVDNICDENIVTNTCKSLSKMHKLRPDTGSETKPVLLFKIRQYLANFSDKYEDENQQLQFDNFFKQNEISFVNDMERLGEIIDQQQFRIVFCHNDLLIHNIIHDKKTGSVSFIDFEYADYNYQAFDIANHFCEYAGVENFDYSRCPDEEYKRIWITKYLNFFLERNPTEHEINSLLHGCNVFEAASHFFWALWALVQSQISTINFDYLAYAIQRYQLFQKCMLENGLKY</sequence>
<dbReference type="Pfam" id="PF01633">
    <property type="entry name" value="Choline_kinase"/>
    <property type="match status" value="1"/>
</dbReference>
<dbReference type="Proteomes" id="UP000276776">
    <property type="component" value="Unassembled WGS sequence"/>
</dbReference>
<evidence type="ECO:0000256" key="4">
    <source>
        <dbReference type="ARBA" id="ARBA00038211"/>
    </source>
</evidence>
<dbReference type="GO" id="GO:0006646">
    <property type="term" value="P:phosphatidylethanolamine biosynthetic process"/>
    <property type="evidence" value="ECO:0007669"/>
    <property type="project" value="TreeGrafter"/>
</dbReference>
<evidence type="ECO:0000313" key="7">
    <source>
        <dbReference type="Proteomes" id="UP000276776"/>
    </source>
</evidence>
<dbReference type="SUPFAM" id="SSF56112">
    <property type="entry name" value="Protein kinase-like (PK-like)"/>
    <property type="match status" value="1"/>
</dbReference>
<dbReference type="CDD" id="cd05157">
    <property type="entry name" value="ETNK_euk"/>
    <property type="match status" value="1"/>
</dbReference>